<sequence length="214" mass="23000">MLLHTTLIALAALAKLSLGAPVDDAVDTLEPFDLAQVEGLQIHPGPGLPSLEDLGLTVAQLFNNSLSARRMLKRERLTATADASPFAPAHVDKRATVCREFSTAKKVRAWAALGCQLYLESLGNTACSATTGCVQMCWAEYEGDSAIISGHSYTNGLSTSYCRHVARTVEQIIRDCTTQHGPGERNFLNDGGSERAWGNGNLGISVHSIPFCWI</sequence>
<accession>A0AA39Y761</accession>
<dbReference type="AlphaFoldDB" id="A0AA39Y761"/>
<reference evidence="2" key="1">
    <citation type="submission" date="2023-06" db="EMBL/GenBank/DDBJ databases">
        <title>Genome-scale phylogeny and comparative genomics of the fungal order Sordariales.</title>
        <authorList>
            <consortium name="Lawrence Berkeley National Laboratory"/>
            <person name="Hensen N."/>
            <person name="Bonometti L."/>
            <person name="Westerberg I."/>
            <person name="Brannstrom I.O."/>
            <person name="Guillou S."/>
            <person name="Cros-Aarteil S."/>
            <person name="Calhoun S."/>
            <person name="Haridas S."/>
            <person name="Kuo A."/>
            <person name="Mondo S."/>
            <person name="Pangilinan J."/>
            <person name="Riley R."/>
            <person name="Labutti K."/>
            <person name="Andreopoulos B."/>
            <person name="Lipzen A."/>
            <person name="Chen C."/>
            <person name="Yanf M."/>
            <person name="Daum C."/>
            <person name="Ng V."/>
            <person name="Clum A."/>
            <person name="Steindorff A."/>
            <person name="Ohm R."/>
            <person name="Martin F."/>
            <person name="Silar P."/>
            <person name="Natvig D."/>
            <person name="Lalanne C."/>
            <person name="Gautier V."/>
            <person name="Ament-Velasquez S.L."/>
            <person name="Kruys A."/>
            <person name="Hutchinson M.I."/>
            <person name="Powell A.J."/>
            <person name="Barry K."/>
            <person name="Miller A.N."/>
            <person name="Grigoriev I.V."/>
            <person name="Debuchy R."/>
            <person name="Gladieux P."/>
            <person name="Thoren M.H."/>
            <person name="Johannesson H."/>
        </authorList>
    </citation>
    <scope>NUCLEOTIDE SEQUENCE</scope>
    <source>
        <strain evidence="2">SMH2532-1</strain>
    </source>
</reference>
<dbReference type="EMBL" id="JAULSV010000004">
    <property type="protein sequence ID" value="KAK0646974.1"/>
    <property type="molecule type" value="Genomic_DNA"/>
</dbReference>
<dbReference type="Proteomes" id="UP001174936">
    <property type="component" value="Unassembled WGS sequence"/>
</dbReference>
<comment type="caution">
    <text evidence="2">The sequence shown here is derived from an EMBL/GenBank/DDBJ whole genome shotgun (WGS) entry which is preliminary data.</text>
</comment>
<evidence type="ECO:0000313" key="3">
    <source>
        <dbReference type="Proteomes" id="UP001174936"/>
    </source>
</evidence>
<evidence type="ECO:0000256" key="1">
    <source>
        <dbReference type="SAM" id="SignalP"/>
    </source>
</evidence>
<keyword evidence="3" id="KW-1185">Reference proteome</keyword>
<evidence type="ECO:0000313" key="2">
    <source>
        <dbReference type="EMBL" id="KAK0646974.1"/>
    </source>
</evidence>
<feature type="chain" id="PRO_5041317622" evidence="1">
    <location>
        <begin position="20"/>
        <end position="214"/>
    </location>
</feature>
<protein>
    <submittedName>
        <fullName evidence="2">Uncharacterized protein</fullName>
    </submittedName>
</protein>
<proteinExistence type="predicted"/>
<name>A0AA39Y761_9PEZI</name>
<feature type="signal peptide" evidence="1">
    <location>
        <begin position="1"/>
        <end position="19"/>
    </location>
</feature>
<gene>
    <name evidence="2" type="ORF">B0T16DRAFT_458845</name>
</gene>
<keyword evidence="1" id="KW-0732">Signal</keyword>
<organism evidence="2 3">
    <name type="scientific">Cercophora newfieldiana</name>
    <dbReference type="NCBI Taxonomy" id="92897"/>
    <lineage>
        <taxon>Eukaryota</taxon>
        <taxon>Fungi</taxon>
        <taxon>Dikarya</taxon>
        <taxon>Ascomycota</taxon>
        <taxon>Pezizomycotina</taxon>
        <taxon>Sordariomycetes</taxon>
        <taxon>Sordariomycetidae</taxon>
        <taxon>Sordariales</taxon>
        <taxon>Lasiosphaeriaceae</taxon>
        <taxon>Cercophora</taxon>
    </lineage>
</organism>